<evidence type="ECO:0000259" key="3">
    <source>
        <dbReference type="Pfam" id="PF16344"/>
    </source>
</evidence>
<gene>
    <name evidence="4" type="ORF">DMB68_06955</name>
</gene>
<dbReference type="InterPro" id="IPR012373">
    <property type="entry name" value="Ferrdict_sens_TM"/>
</dbReference>
<organism evidence="4 5">
    <name type="scientific">Flavobacterium hydrophilum</name>
    <dbReference type="NCBI Taxonomy" id="2211445"/>
    <lineage>
        <taxon>Bacteria</taxon>
        <taxon>Pseudomonadati</taxon>
        <taxon>Bacteroidota</taxon>
        <taxon>Flavobacteriia</taxon>
        <taxon>Flavobacteriales</taxon>
        <taxon>Flavobacteriaceae</taxon>
        <taxon>Flavobacterium</taxon>
    </lineage>
</organism>
<dbReference type="Gene3D" id="2.60.120.1440">
    <property type="match status" value="1"/>
</dbReference>
<evidence type="ECO:0000313" key="5">
    <source>
        <dbReference type="Proteomes" id="UP000247681"/>
    </source>
</evidence>
<comment type="caution">
    <text evidence="4">The sequence shown here is derived from an EMBL/GenBank/DDBJ whole genome shotgun (WGS) entry which is preliminary data.</text>
</comment>
<dbReference type="Gene3D" id="3.55.50.30">
    <property type="match status" value="1"/>
</dbReference>
<reference evidence="4 5" key="1">
    <citation type="submission" date="2018-05" db="EMBL/GenBank/DDBJ databases">
        <title>Flavobacterium sp. strain IMCC34758, incomplete genome.</title>
        <authorList>
            <person name="Joung Y."/>
        </authorList>
    </citation>
    <scope>NUCLEOTIDE SEQUENCE [LARGE SCALE GENOMIC DNA]</scope>
    <source>
        <strain evidence="4 5">IMCC34758</strain>
    </source>
</reference>
<dbReference type="OrthoDB" id="649666at2"/>
<dbReference type="PANTHER" id="PTHR30273">
    <property type="entry name" value="PERIPLASMIC SIGNAL SENSOR AND SIGMA FACTOR ACTIVATOR FECR-RELATED"/>
    <property type="match status" value="1"/>
</dbReference>
<accession>A0A2V4C6E4</accession>
<dbReference type="AlphaFoldDB" id="A0A2V4C6E4"/>
<proteinExistence type="predicted"/>
<dbReference type="Pfam" id="PF04773">
    <property type="entry name" value="FecR"/>
    <property type="match status" value="1"/>
</dbReference>
<dbReference type="InterPro" id="IPR032508">
    <property type="entry name" value="FecR_C"/>
</dbReference>
<keyword evidence="1" id="KW-1133">Transmembrane helix</keyword>
<dbReference type="RefSeq" id="WP_110345885.1">
    <property type="nucleotide sequence ID" value="NZ_QJHL01000001.1"/>
</dbReference>
<evidence type="ECO:0000259" key="2">
    <source>
        <dbReference type="Pfam" id="PF04773"/>
    </source>
</evidence>
<sequence>MKKDKKYFEDNQSAKLWVVELFARYFNGKATEKEKKAIENWNSEAGSTTYKVTVEEIQKGCETVWQRLSAEFGFELTQEKPMIVRKSKVIQLQNYAKYAAAVVLIALGTGFYFYNNQTSQSSKRPVQIAMDYFESGAGEKKQMTLPDGSVVYLNNDTRIGIATASFNKEKREIWLEEGEAFFEVAKNPEKPFIIHSIGLQTTVLGTSFNIKAYKELEESSVSVRDGKVQVMHQSNLLGVFTKNQQITFNKTTGSTVKSEVNWEDAASWMENRLVMNGANAKEFKLRLKQHFNVSVEIKNNKLDGKLLSCSYPSDVSLKEVMEGISLLYNVKYDLSQSGKVIIY</sequence>
<dbReference type="GO" id="GO:0016989">
    <property type="term" value="F:sigma factor antagonist activity"/>
    <property type="evidence" value="ECO:0007669"/>
    <property type="project" value="TreeGrafter"/>
</dbReference>
<name>A0A2V4C6E4_9FLAO</name>
<dbReference type="EMBL" id="QJHL01000001">
    <property type="protein sequence ID" value="PXY46879.1"/>
    <property type="molecule type" value="Genomic_DNA"/>
</dbReference>
<evidence type="ECO:0000313" key="4">
    <source>
        <dbReference type="EMBL" id="PXY46879.1"/>
    </source>
</evidence>
<feature type="domain" description="FecR protein" evidence="2">
    <location>
        <begin position="133"/>
        <end position="229"/>
    </location>
</feature>
<keyword evidence="5" id="KW-1185">Reference proteome</keyword>
<dbReference type="InterPro" id="IPR006860">
    <property type="entry name" value="FecR"/>
</dbReference>
<feature type="domain" description="Protein FecR C-terminal" evidence="3">
    <location>
        <begin position="273"/>
        <end position="342"/>
    </location>
</feature>
<keyword evidence="1" id="KW-0472">Membrane</keyword>
<keyword evidence="1" id="KW-0812">Transmembrane</keyword>
<protein>
    <submittedName>
        <fullName evidence="4">Uncharacterized protein</fullName>
    </submittedName>
</protein>
<dbReference type="Pfam" id="PF16344">
    <property type="entry name" value="FecR_C"/>
    <property type="match status" value="1"/>
</dbReference>
<feature type="transmembrane region" description="Helical" evidence="1">
    <location>
        <begin position="95"/>
        <end position="114"/>
    </location>
</feature>
<dbReference type="PIRSF" id="PIRSF018266">
    <property type="entry name" value="FecR"/>
    <property type="match status" value="1"/>
</dbReference>
<evidence type="ECO:0000256" key="1">
    <source>
        <dbReference type="SAM" id="Phobius"/>
    </source>
</evidence>
<dbReference type="Proteomes" id="UP000247681">
    <property type="component" value="Unassembled WGS sequence"/>
</dbReference>
<dbReference type="PANTHER" id="PTHR30273:SF2">
    <property type="entry name" value="PROTEIN FECR"/>
    <property type="match status" value="1"/>
</dbReference>